<feature type="region of interest" description="Disordered" evidence="1">
    <location>
        <begin position="43"/>
        <end position="90"/>
    </location>
</feature>
<dbReference type="PIR" id="S09252">
    <property type="entry name" value="S09252"/>
</dbReference>
<feature type="region of interest" description="Disordered" evidence="1">
    <location>
        <begin position="1"/>
        <end position="30"/>
    </location>
</feature>
<evidence type="ECO:0000313" key="2">
    <source>
        <dbReference type="EMBL" id="CAA33810.1"/>
    </source>
</evidence>
<dbReference type="EMBL" id="X15817">
    <property type="protein sequence ID" value="CAA33810.1"/>
    <property type="molecule type" value="Genomic_DNA"/>
</dbReference>
<proteinExistence type="predicted"/>
<name>O60945_9TRYP</name>
<feature type="compositionally biased region" description="Polar residues" evidence="1">
    <location>
        <begin position="15"/>
        <end position="28"/>
    </location>
</feature>
<dbReference type="AlphaFoldDB" id="O60945"/>
<organism evidence="2">
    <name type="scientific">Trypanosoma brucei</name>
    <dbReference type="NCBI Taxonomy" id="5691"/>
    <lineage>
        <taxon>Eukaryota</taxon>
        <taxon>Discoba</taxon>
        <taxon>Euglenozoa</taxon>
        <taxon>Kinetoplastea</taxon>
        <taxon>Metakinetoplastina</taxon>
        <taxon>Trypanosomatida</taxon>
        <taxon>Trypanosomatidae</taxon>
        <taxon>Trypanosoma</taxon>
    </lineage>
</organism>
<accession>O60945</accession>
<reference evidence="2" key="1">
    <citation type="journal article" date="1990" name="EMBO J.">
        <title>Telomere interactions may condition the programming of antigen expression in Trypanosoma brucei.</title>
        <authorList>
            <person name="van der Werf A."/>
            <person name="van Assel S."/>
            <person name="Aerts D."/>
            <person name="Steinert M."/>
            <person name="Pays E."/>
        </authorList>
    </citation>
    <scope>NUCLEOTIDE SEQUENCE</scope>
    <source>
        <strain evidence="2">EATRO 1125</strain>
    </source>
</reference>
<feature type="compositionally biased region" description="Polar residues" evidence="1">
    <location>
        <begin position="44"/>
        <end position="78"/>
    </location>
</feature>
<sequence>MQWPQGKRSILRGSLRSNSSRKVATSRSKAGEWQYVSLRRATETHSTLSPKNGQTNSSTTLTQKHTTNLPTKYQTGTERTWPDWSSRWKQ</sequence>
<protein>
    <submittedName>
        <fullName evidence="2">AnTat 1.1</fullName>
    </submittedName>
</protein>
<evidence type="ECO:0000256" key="1">
    <source>
        <dbReference type="SAM" id="MobiDB-lite"/>
    </source>
</evidence>